<keyword evidence="1" id="KW-1133">Transmembrane helix</keyword>
<feature type="transmembrane region" description="Helical" evidence="1">
    <location>
        <begin position="74"/>
        <end position="98"/>
    </location>
</feature>
<feature type="transmembrane region" description="Helical" evidence="1">
    <location>
        <begin position="204"/>
        <end position="223"/>
    </location>
</feature>
<accession>A0A369B3V6</accession>
<keyword evidence="1" id="KW-0812">Transmembrane</keyword>
<keyword evidence="3" id="KW-1185">Reference proteome</keyword>
<feature type="transmembrane region" description="Helical" evidence="1">
    <location>
        <begin position="297"/>
        <end position="314"/>
    </location>
</feature>
<feature type="transmembrane region" description="Helical" evidence="1">
    <location>
        <begin position="179"/>
        <end position="198"/>
    </location>
</feature>
<evidence type="ECO:0000256" key="1">
    <source>
        <dbReference type="SAM" id="Phobius"/>
    </source>
</evidence>
<proteinExistence type="predicted"/>
<dbReference type="InterPro" id="IPR010288">
    <property type="entry name" value="EcsB_ABC"/>
</dbReference>
<feature type="transmembrane region" description="Helical" evidence="1">
    <location>
        <begin position="320"/>
        <end position="336"/>
    </location>
</feature>
<feature type="transmembrane region" description="Helical" evidence="1">
    <location>
        <begin position="392"/>
        <end position="412"/>
    </location>
</feature>
<protein>
    <submittedName>
        <fullName evidence="2">ABC-2 type transport system permease protein</fullName>
    </submittedName>
</protein>
<dbReference type="Proteomes" id="UP000253090">
    <property type="component" value="Unassembled WGS sequence"/>
</dbReference>
<feature type="transmembrane region" description="Helical" evidence="1">
    <location>
        <begin position="147"/>
        <end position="172"/>
    </location>
</feature>
<dbReference type="EMBL" id="QPJW01000013">
    <property type="protein sequence ID" value="RCX16193.1"/>
    <property type="molecule type" value="Genomic_DNA"/>
</dbReference>
<feature type="transmembrane region" description="Helical" evidence="1">
    <location>
        <begin position="33"/>
        <end position="54"/>
    </location>
</feature>
<dbReference type="OrthoDB" id="2448479at2"/>
<organism evidence="2 3">
    <name type="scientific">Fontibacillus phaseoli</name>
    <dbReference type="NCBI Taxonomy" id="1416533"/>
    <lineage>
        <taxon>Bacteria</taxon>
        <taxon>Bacillati</taxon>
        <taxon>Bacillota</taxon>
        <taxon>Bacilli</taxon>
        <taxon>Bacillales</taxon>
        <taxon>Paenibacillaceae</taxon>
        <taxon>Fontibacillus</taxon>
    </lineage>
</organism>
<gene>
    <name evidence="2" type="ORF">DFP94_11350</name>
</gene>
<name>A0A369B3V6_9BACL</name>
<feature type="transmembrane region" description="Helical" evidence="1">
    <location>
        <begin position="367"/>
        <end position="386"/>
    </location>
</feature>
<sequence length="419" mass="47475">MIRITPDISVRGLFFRRWLDHFRKQLNLLRSTFDGIVLLYIGIPALLLLGRVYFGLWREELPEWLLQLPLTAVPVLLLLLIYVLGGVILYIEAADVLFLKQRSSWKKGLLIRGALAGMVSSLLIIGVCFVLIAPLLNRVYSMGLTDILLLFAITCGFKSVHLFGANLIAILWSGWKSAVLQSAAFSILGSGFTLWVLLGNGRPASAILPVAICLGLTWLMAWIRLRLNGRFHAEVREDERQKTLLTGLLLAGSVDRPPAVRTRPWLFRRGGRLFRSSRPEVRIAEATFKSFFRGREFKLYSQFVFFGCLAVYFPPYPVNFIVYASVLALLIYWLNGHRRAFFTRDLLSILPLEEFTEYRAASRTMRLLLYPGVLFMTAVIGATVFHTWWGTVLAALVSLLVTIVLAPMWKLFAGGYRRS</sequence>
<dbReference type="AlphaFoldDB" id="A0A369B3V6"/>
<dbReference type="Pfam" id="PF05975">
    <property type="entry name" value="EcsB"/>
    <property type="match status" value="1"/>
</dbReference>
<dbReference type="GO" id="GO:0016020">
    <property type="term" value="C:membrane"/>
    <property type="evidence" value="ECO:0007669"/>
    <property type="project" value="InterPro"/>
</dbReference>
<feature type="transmembrane region" description="Helical" evidence="1">
    <location>
        <begin position="110"/>
        <end position="135"/>
    </location>
</feature>
<keyword evidence="1" id="KW-0472">Membrane</keyword>
<evidence type="ECO:0000313" key="2">
    <source>
        <dbReference type="EMBL" id="RCX16193.1"/>
    </source>
</evidence>
<evidence type="ECO:0000313" key="3">
    <source>
        <dbReference type="Proteomes" id="UP000253090"/>
    </source>
</evidence>
<reference evidence="2 3" key="1">
    <citation type="submission" date="2018-07" db="EMBL/GenBank/DDBJ databases">
        <title>Genomic Encyclopedia of Type Strains, Phase III (KMG-III): the genomes of soil and plant-associated and newly described type strains.</title>
        <authorList>
            <person name="Whitman W."/>
        </authorList>
    </citation>
    <scope>NUCLEOTIDE SEQUENCE [LARGE SCALE GENOMIC DNA]</scope>
    <source>
        <strain evidence="2 3">CECT 8333</strain>
    </source>
</reference>
<comment type="caution">
    <text evidence="2">The sequence shown here is derived from an EMBL/GenBank/DDBJ whole genome shotgun (WGS) entry which is preliminary data.</text>
</comment>
<dbReference type="RefSeq" id="WP_114498506.1">
    <property type="nucleotide sequence ID" value="NZ_QPJW01000013.1"/>
</dbReference>